<evidence type="ECO:0000313" key="1">
    <source>
        <dbReference type="EMBL" id="MER6163571.1"/>
    </source>
</evidence>
<accession>A0ABV1SPB9</accession>
<evidence type="ECO:0000313" key="2">
    <source>
        <dbReference type="Proteomes" id="UP001496720"/>
    </source>
</evidence>
<sequence>MEAELMALIGTGATTVVGLMVTDAWEQAKQRVVGLFAPGGESGGEPGGVAGELEESRTVLVAADGAADEEDLRSDVTASVRLRLRRLLEQDPGAAEELRRLVDEFAPAARPPGTVHNSITGGRQDGPVVQGHTFTHLTFGTAGGTARDHAD</sequence>
<dbReference type="EMBL" id="JBEOZY010000002">
    <property type="protein sequence ID" value="MER6163571.1"/>
    <property type="molecule type" value="Genomic_DNA"/>
</dbReference>
<protein>
    <submittedName>
        <fullName evidence="1">Uncharacterized protein</fullName>
    </submittedName>
</protein>
<proteinExistence type="predicted"/>
<gene>
    <name evidence="1" type="ORF">ABT188_03085</name>
</gene>
<reference evidence="1 2" key="1">
    <citation type="submission" date="2024-06" db="EMBL/GenBank/DDBJ databases">
        <title>The Natural Products Discovery Center: Release of the First 8490 Sequenced Strains for Exploring Actinobacteria Biosynthetic Diversity.</title>
        <authorList>
            <person name="Kalkreuter E."/>
            <person name="Kautsar S.A."/>
            <person name="Yang D."/>
            <person name="Bader C.D."/>
            <person name="Teijaro C.N."/>
            <person name="Fluegel L."/>
            <person name="Davis C.M."/>
            <person name="Simpson J.R."/>
            <person name="Lauterbach L."/>
            <person name="Steele A.D."/>
            <person name="Gui C."/>
            <person name="Meng S."/>
            <person name="Li G."/>
            <person name="Viehrig K."/>
            <person name="Ye F."/>
            <person name="Su P."/>
            <person name="Kiefer A.F."/>
            <person name="Nichols A."/>
            <person name="Cepeda A.J."/>
            <person name="Yan W."/>
            <person name="Fan B."/>
            <person name="Jiang Y."/>
            <person name="Adhikari A."/>
            <person name="Zheng C.-J."/>
            <person name="Schuster L."/>
            <person name="Cowan T.M."/>
            <person name="Smanski M.J."/>
            <person name="Chevrette M.G."/>
            <person name="De Carvalho L.P.S."/>
            <person name="Shen B."/>
        </authorList>
    </citation>
    <scope>NUCLEOTIDE SEQUENCE [LARGE SCALE GENOMIC DNA]</scope>
    <source>
        <strain evidence="1 2">NPDC001615</strain>
    </source>
</reference>
<dbReference type="Proteomes" id="UP001496720">
    <property type="component" value="Unassembled WGS sequence"/>
</dbReference>
<comment type="caution">
    <text evidence="1">The sequence shown here is derived from an EMBL/GenBank/DDBJ whole genome shotgun (WGS) entry which is preliminary data.</text>
</comment>
<keyword evidence="2" id="KW-1185">Reference proteome</keyword>
<name>A0ABV1SPB9_9ACTN</name>
<dbReference type="RefSeq" id="WP_352145728.1">
    <property type="nucleotide sequence ID" value="NZ_JBEOZY010000002.1"/>
</dbReference>
<organism evidence="1 2">
    <name type="scientific">Streptomyces violaceorubidus</name>
    <dbReference type="NCBI Taxonomy" id="284042"/>
    <lineage>
        <taxon>Bacteria</taxon>
        <taxon>Bacillati</taxon>
        <taxon>Actinomycetota</taxon>
        <taxon>Actinomycetes</taxon>
        <taxon>Kitasatosporales</taxon>
        <taxon>Streptomycetaceae</taxon>
        <taxon>Streptomyces</taxon>
    </lineage>
</organism>